<organism evidence="3 4">
    <name type="scientific">Enterococcus rotai</name>
    <dbReference type="NCBI Taxonomy" id="118060"/>
    <lineage>
        <taxon>Bacteria</taxon>
        <taxon>Bacillati</taxon>
        <taxon>Bacillota</taxon>
        <taxon>Bacilli</taxon>
        <taxon>Lactobacillales</taxon>
        <taxon>Enterococcaceae</taxon>
        <taxon>Enterococcus</taxon>
    </lineage>
</organism>
<gene>
    <name evidence="3" type="ORF">ATZ35_15945</name>
</gene>
<evidence type="ECO:0000256" key="1">
    <source>
        <dbReference type="SAM" id="SignalP"/>
    </source>
</evidence>
<accession>A0A0U2X2L3</accession>
<evidence type="ECO:0000313" key="4">
    <source>
        <dbReference type="Proteomes" id="UP000067523"/>
    </source>
</evidence>
<dbReference type="InterPro" id="IPR027994">
    <property type="entry name" value="WxL_dom"/>
</dbReference>
<dbReference type="STRING" id="118060.ATZ35_15945"/>
<name>A0A0U2X2L3_9ENTE</name>
<dbReference type="EMBL" id="CP013655">
    <property type="protein sequence ID" value="ALS38586.1"/>
    <property type="molecule type" value="Genomic_DNA"/>
</dbReference>
<proteinExistence type="predicted"/>
<dbReference type="KEGG" id="erx:ATZ35_15945"/>
<feature type="signal peptide" evidence="1">
    <location>
        <begin position="1"/>
        <end position="22"/>
    </location>
</feature>
<dbReference type="AlphaFoldDB" id="A0A0U2X2L3"/>
<evidence type="ECO:0000259" key="2">
    <source>
        <dbReference type="Pfam" id="PF13731"/>
    </source>
</evidence>
<dbReference type="Pfam" id="PF13731">
    <property type="entry name" value="WxL"/>
    <property type="match status" value="1"/>
</dbReference>
<evidence type="ECO:0000313" key="3">
    <source>
        <dbReference type="EMBL" id="ALS38586.1"/>
    </source>
</evidence>
<dbReference type="RefSeq" id="WP_208928123.1">
    <property type="nucleotide sequence ID" value="NZ_CP013655.1"/>
</dbReference>
<dbReference type="Proteomes" id="UP000067523">
    <property type="component" value="Chromosome"/>
</dbReference>
<protein>
    <recommendedName>
        <fullName evidence="2">WxL domain-containing protein</fullName>
    </recommendedName>
</protein>
<keyword evidence="1" id="KW-0732">Signal</keyword>
<reference evidence="4" key="1">
    <citation type="submission" date="2015-12" db="EMBL/GenBank/DDBJ databases">
        <authorList>
            <person name="Lauer A."/>
            <person name="Humrighouse B."/>
            <person name="Loparev V."/>
            <person name="Shewmaker P.L."/>
            <person name="Whitney A.M."/>
            <person name="McLaughlin R.W."/>
        </authorList>
    </citation>
    <scope>NUCLEOTIDE SEQUENCE [LARGE SCALE GENOMIC DNA]</scope>
    <source>
        <strain evidence="4">LMG 26678</strain>
    </source>
</reference>
<keyword evidence="4" id="KW-1185">Reference proteome</keyword>
<sequence>MKKKTFFTVILLGSLLFTLSNAKTSYAKDASLSGDAEVELKGYKEENSIIRDPENPKVEVDPGESPQTEGDLRIDFAPKLNFSTVMISDENAVFPVNAQLFHGDTSARGNFVQVSDYRDDPDGWTLQVRQENQFKHATKLGAELKGAVISFDQTWVNSSRELTKAPTVSKEVIRMSNVGETYNLAVAQSGKGVGTWSIVFGASQENHNERPNTLEIRKDGSGKEIIDPIFKKPVYTNRAVTLSVPGATEKEAGAYSTVLTWVLAELP</sequence>
<feature type="chain" id="PRO_5039602852" description="WxL domain-containing protein" evidence="1">
    <location>
        <begin position="23"/>
        <end position="267"/>
    </location>
</feature>
<feature type="domain" description="WxL" evidence="2">
    <location>
        <begin position="33"/>
        <end position="267"/>
    </location>
</feature>